<sequence length="78" mass="9051">YNQSYYPEAKNFLIKHLYISIPTQYDDSLFLQNTTTPSSQEEDKETQNNTTFTSSEEFGKILNTTSSTSQDETKEHPF</sequence>
<dbReference type="Proteomes" id="UP000789508">
    <property type="component" value="Unassembled WGS sequence"/>
</dbReference>
<protein>
    <submittedName>
        <fullName evidence="2">6696_t:CDS:1</fullName>
    </submittedName>
</protein>
<feature type="non-terminal residue" evidence="2">
    <location>
        <position position="1"/>
    </location>
</feature>
<feature type="compositionally biased region" description="Polar residues" evidence="1">
    <location>
        <begin position="47"/>
        <end position="70"/>
    </location>
</feature>
<proteinExistence type="predicted"/>
<accession>A0A9N9IBC4</accession>
<dbReference type="EMBL" id="CAJVPS010029348">
    <property type="protein sequence ID" value="CAG8728576.1"/>
    <property type="molecule type" value="Genomic_DNA"/>
</dbReference>
<gene>
    <name evidence="2" type="ORF">ALEPTO_LOCUS12530</name>
</gene>
<keyword evidence="3" id="KW-1185">Reference proteome</keyword>
<evidence type="ECO:0000256" key="1">
    <source>
        <dbReference type="SAM" id="MobiDB-lite"/>
    </source>
</evidence>
<reference evidence="2" key="1">
    <citation type="submission" date="2021-06" db="EMBL/GenBank/DDBJ databases">
        <authorList>
            <person name="Kallberg Y."/>
            <person name="Tangrot J."/>
            <person name="Rosling A."/>
        </authorList>
    </citation>
    <scope>NUCLEOTIDE SEQUENCE</scope>
    <source>
        <strain evidence="2">FL130A</strain>
    </source>
</reference>
<evidence type="ECO:0000313" key="3">
    <source>
        <dbReference type="Proteomes" id="UP000789508"/>
    </source>
</evidence>
<organism evidence="2 3">
    <name type="scientific">Ambispora leptoticha</name>
    <dbReference type="NCBI Taxonomy" id="144679"/>
    <lineage>
        <taxon>Eukaryota</taxon>
        <taxon>Fungi</taxon>
        <taxon>Fungi incertae sedis</taxon>
        <taxon>Mucoromycota</taxon>
        <taxon>Glomeromycotina</taxon>
        <taxon>Glomeromycetes</taxon>
        <taxon>Archaeosporales</taxon>
        <taxon>Ambisporaceae</taxon>
        <taxon>Ambispora</taxon>
    </lineage>
</organism>
<feature type="region of interest" description="Disordered" evidence="1">
    <location>
        <begin position="34"/>
        <end position="78"/>
    </location>
</feature>
<evidence type="ECO:0000313" key="2">
    <source>
        <dbReference type="EMBL" id="CAG8728576.1"/>
    </source>
</evidence>
<name>A0A9N9IBC4_9GLOM</name>
<comment type="caution">
    <text evidence="2">The sequence shown here is derived from an EMBL/GenBank/DDBJ whole genome shotgun (WGS) entry which is preliminary data.</text>
</comment>
<dbReference type="AlphaFoldDB" id="A0A9N9IBC4"/>